<dbReference type="Proteomes" id="UP000886595">
    <property type="component" value="Unassembled WGS sequence"/>
</dbReference>
<reference evidence="1 2" key="1">
    <citation type="submission" date="2020-02" db="EMBL/GenBank/DDBJ databases">
        <authorList>
            <person name="Ma Q."/>
            <person name="Huang Y."/>
            <person name="Song X."/>
            <person name="Pei D."/>
        </authorList>
    </citation>
    <scope>NUCLEOTIDE SEQUENCE [LARGE SCALE GENOMIC DNA]</scope>
    <source>
        <strain evidence="1">Sxm20200214</strain>
        <tissue evidence="1">Leaf</tissue>
    </source>
</reference>
<accession>A0A8X7PIJ2</accession>
<proteinExistence type="predicted"/>
<name>A0A8X7PIJ2_BRACI</name>
<dbReference type="OrthoDB" id="10450135at2759"/>
<keyword evidence="2" id="KW-1185">Reference proteome</keyword>
<dbReference type="AlphaFoldDB" id="A0A8X7PIJ2"/>
<gene>
    <name evidence="1" type="ORF">Bca52824_081434</name>
</gene>
<dbReference type="EMBL" id="JAAMPC010000016">
    <property type="protein sequence ID" value="KAG2251298.1"/>
    <property type="molecule type" value="Genomic_DNA"/>
</dbReference>
<evidence type="ECO:0000313" key="1">
    <source>
        <dbReference type="EMBL" id="KAG2251298.1"/>
    </source>
</evidence>
<sequence>MSVFGFFTTQAKSGSTVGFRMSSWLGRRAVVGRLGRSGVVPAKLNRDAAERLGQSDRCGRMNEPRSNCSERPDLHAGWLQWTDPRTRAHHF</sequence>
<comment type="caution">
    <text evidence="1">The sequence shown here is derived from an EMBL/GenBank/DDBJ whole genome shotgun (WGS) entry which is preliminary data.</text>
</comment>
<evidence type="ECO:0000313" key="2">
    <source>
        <dbReference type="Proteomes" id="UP000886595"/>
    </source>
</evidence>
<organism evidence="1 2">
    <name type="scientific">Brassica carinata</name>
    <name type="common">Ethiopian mustard</name>
    <name type="synonym">Abyssinian cabbage</name>
    <dbReference type="NCBI Taxonomy" id="52824"/>
    <lineage>
        <taxon>Eukaryota</taxon>
        <taxon>Viridiplantae</taxon>
        <taxon>Streptophyta</taxon>
        <taxon>Embryophyta</taxon>
        <taxon>Tracheophyta</taxon>
        <taxon>Spermatophyta</taxon>
        <taxon>Magnoliopsida</taxon>
        <taxon>eudicotyledons</taxon>
        <taxon>Gunneridae</taxon>
        <taxon>Pentapetalae</taxon>
        <taxon>rosids</taxon>
        <taxon>malvids</taxon>
        <taxon>Brassicales</taxon>
        <taxon>Brassicaceae</taxon>
        <taxon>Brassiceae</taxon>
        <taxon>Brassica</taxon>
    </lineage>
</organism>
<protein>
    <submittedName>
        <fullName evidence="1">Uncharacterized protein</fullName>
    </submittedName>
</protein>